<proteinExistence type="predicted"/>
<gene>
    <name evidence="1" type="ORF">IAB99_06315</name>
</gene>
<accession>A0A9D9NBP6</accession>
<sequence>MKRIVYGILVTIGCASCDPEIYMDGGHESEWFIKNTTDTPFSVSWTYGDIHEKVEISPGDSIAIGVVCSIQSIGDPKFSYITEIVGSDDDGGLTFYSEDGIPVRHWRWSERGGSGRQLFNESLWRKYVRDQQPQPDRKGYIDVTWVFDVLPEDLQE</sequence>
<evidence type="ECO:0000313" key="1">
    <source>
        <dbReference type="EMBL" id="MBO8467359.1"/>
    </source>
</evidence>
<dbReference type="AlphaFoldDB" id="A0A9D9NBP6"/>
<protein>
    <submittedName>
        <fullName evidence="1">Uncharacterized protein</fullName>
    </submittedName>
</protein>
<dbReference type="EMBL" id="JADIMH010000035">
    <property type="protein sequence ID" value="MBO8467359.1"/>
    <property type="molecule type" value="Genomic_DNA"/>
</dbReference>
<name>A0A9D9NBP6_9BACT</name>
<evidence type="ECO:0000313" key="2">
    <source>
        <dbReference type="Proteomes" id="UP000823660"/>
    </source>
</evidence>
<comment type="caution">
    <text evidence="1">The sequence shown here is derived from an EMBL/GenBank/DDBJ whole genome shotgun (WGS) entry which is preliminary data.</text>
</comment>
<dbReference type="Proteomes" id="UP000823660">
    <property type="component" value="Unassembled WGS sequence"/>
</dbReference>
<organism evidence="1 2">
    <name type="scientific">Candidatus Cryptobacteroides faecipullorum</name>
    <dbReference type="NCBI Taxonomy" id="2840764"/>
    <lineage>
        <taxon>Bacteria</taxon>
        <taxon>Pseudomonadati</taxon>
        <taxon>Bacteroidota</taxon>
        <taxon>Bacteroidia</taxon>
        <taxon>Bacteroidales</taxon>
        <taxon>Candidatus Cryptobacteroides</taxon>
    </lineage>
</organism>
<reference evidence="1" key="2">
    <citation type="journal article" date="2021" name="PeerJ">
        <title>Extensive microbial diversity within the chicken gut microbiome revealed by metagenomics and culture.</title>
        <authorList>
            <person name="Gilroy R."/>
            <person name="Ravi A."/>
            <person name="Getino M."/>
            <person name="Pursley I."/>
            <person name="Horton D.L."/>
            <person name="Alikhan N.F."/>
            <person name="Baker D."/>
            <person name="Gharbi K."/>
            <person name="Hall N."/>
            <person name="Watson M."/>
            <person name="Adriaenssens E.M."/>
            <person name="Foster-Nyarko E."/>
            <person name="Jarju S."/>
            <person name="Secka A."/>
            <person name="Antonio M."/>
            <person name="Oren A."/>
            <person name="Chaudhuri R.R."/>
            <person name="La Ragione R."/>
            <person name="Hildebrand F."/>
            <person name="Pallen M.J."/>
        </authorList>
    </citation>
    <scope>NUCLEOTIDE SEQUENCE</scope>
    <source>
        <strain evidence="1">B1-15692</strain>
    </source>
</reference>
<reference evidence="1" key="1">
    <citation type="submission" date="2020-10" db="EMBL/GenBank/DDBJ databases">
        <authorList>
            <person name="Gilroy R."/>
        </authorList>
    </citation>
    <scope>NUCLEOTIDE SEQUENCE</scope>
    <source>
        <strain evidence="1">B1-15692</strain>
    </source>
</reference>